<name>A0A931GQQ3_9CORY</name>
<dbReference type="EMBL" id="JADOUE010000001">
    <property type="protein sequence ID" value="MBG6121063.1"/>
    <property type="molecule type" value="Genomic_DNA"/>
</dbReference>
<keyword evidence="3" id="KW-1185">Reference proteome</keyword>
<dbReference type="RefSeq" id="WP_196823698.1">
    <property type="nucleotide sequence ID" value="NZ_CP046980.1"/>
</dbReference>
<proteinExistence type="predicted"/>
<accession>A0A931GQQ3</accession>
<organism evidence="2 3">
    <name type="scientific">Corynebacterium aquatimens</name>
    <dbReference type="NCBI Taxonomy" id="1190508"/>
    <lineage>
        <taxon>Bacteria</taxon>
        <taxon>Bacillati</taxon>
        <taxon>Actinomycetota</taxon>
        <taxon>Actinomycetes</taxon>
        <taxon>Mycobacteriales</taxon>
        <taxon>Corynebacteriaceae</taxon>
        <taxon>Corynebacterium</taxon>
    </lineage>
</organism>
<evidence type="ECO:0000259" key="1">
    <source>
        <dbReference type="Pfam" id="PF10546"/>
    </source>
</evidence>
<evidence type="ECO:0000313" key="3">
    <source>
        <dbReference type="Proteomes" id="UP000658613"/>
    </source>
</evidence>
<dbReference type="InterPro" id="IPR018874">
    <property type="entry name" value="Phage_Mx8_p63_C"/>
</dbReference>
<dbReference type="Pfam" id="PF10546">
    <property type="entry name" value="P63C"/>
    <property type="match status" value="1"/>
</dbReference>
<comment type="caution">
    <text evidence="2">The sequence shown here is derived from an EMBL/GenBank/DDBJ whole genome shotgun (WGS) entry which is preliminary data.</text>
</comment>
<gene>
    <name evidence="2" type="ORF">IW254_000032</name>
</gene>
<sequence length="343" mass="39413">MRKIYRLASSDAPRDIVEIGMLGYAIMEAYGKIENLDPHKIAGQKAADTRWGRTVERATHQGQIHLDDITLDCFVIEDGRRIISQASIMAALGRSTSSGRRTRNDNMPPFVEANNLQPFITPELRENLERIEYRVGDEKQVRSGYNAEILPRICNVYLAADDHGVLTANQRPAVMAAQVLVRALALVGITALVDEATGYQETRAANELQRLLDAYVHEEFKPWIKRFPEVFFKEVYRIHGWEFFPGKTKHTPYVGHFINEYIYKPMPAGVLQRLRELNPINEQGNRARKHHQHLSEDMGVKHLERQISTVVTLMQVSDDKQEFEQLFNKADSRNRPVQTMMKF</sequence>
<protein>
    <recommendedName>
        <fullName evidence="1">Bacteriophage Mx8 p63 C-terminal domain-containing protein</fullName>
    </recommendedName>
</protein>
<feature type="domain" description="Bacteriophage Mx8 p63 C-terminal" evidence="1">
    <location>
        <begin position="211"/>
        <end position="303"/>
    </location>
</feature>
<reference evidence="2" key="1">
    <citation type="submission" date="2020-11" db="EMBL/GenBank/DDBJ databases">
        <title>Sequencing the genomes of 1000 actinobacteria strains.</title>
        <authorList>
            <person name="Klenk H.-P."/>
        </authorList>
    </citation>
    <scope>NUCLEOTIDE SEQUENCE</scope>
    <source>
        <strain evidence="2">DSM 45632</strain>
    </source>
</reference>
<dbReference type="AlphaFoldDB" id="A0A931GQQ3"/>
<dbReference type="Proteomes" id="UP000658613">
    <property type="component" value="Unassembled WGS sequence"/>
</dbReference>
<evidence type="ECO:0000313" key="2">
    <source>
        <dbReference type="EMBL" id="MBG6121063.1"/>
    </source>
</evidence>